<evidence type="ECO:0000256" key="6">
    <source>
        <dbReference type="RuleBase" id="RU361277"/>
    </source>
</evidence>
<dbReference type="InterPro" id="IPR045306">
    <property type="entry name" value="SDH-like"/>
</dbReference>
<dbReference type="InterPro" id="IPR036291">
    <property type="entry name" value="NAD(P)-bd_dom_sf"/>
</dbReference>
<dbReference type="PROSITE" id="PS00059">
    <property type="entry name" value="ADH_ZINC"/>
    <property type="match status" value="1"/>
</dbReference>
<dbReference type="RefSeq" id="WP_189078578.1">
    <property type="nucleotide sequence ID" value="NZ_BMMX01000004.1"/>
</dbReference>
<evidence type="ECO:0000313" key="9">
    <source>
        <dbReference type="EMBL" id="GGK83757.1"/>
    </source>
</evidence>
<comment type="similarity">
    <text evidence="2 6">Belongs to the zinc-containing alcohol dehydrogenase family.</text>
</comment>
<evidence type="ECO:0000259" key="8">
    <source>
        <dbReference type="Pfam" id="PF08240"/>
    </source>
</evidence>
<accession>A0A8J3FNR5</accession>
<keyword evidence="4 6" id="KW-0862">Zinc</keyword>
<proteinExistence type="inferred from homology"/>
<gene>
    <name evidence="9" type="ORF">GCM10012284_17350</name>
</gene>
<dbReference type="InterPro" id="IPR011032">
    <property type="entry name" value="GroES-like_sf"/>
</dbReference>
<dbReference type="SUPFAM" id="SSF50129">
    <property type="entry name" value="GroES-like"/>
    <property type="match status" value="1"/>
</dbReference>
<comment type="cofactor">
    <cofactor evidence="1 6">
        <name>Zn(2+)</name>
        <dbReference type="ChEBI" id="CHEBI:29105"/>
    </cofactor>
</comment>
<keyword evidence="10" id="KW-1185">Reference proteome</keyword>
<evidence type="ECO:0000256" key="1">
    <source>
        <dbReference type="ARBA" id="ARBA00001947"/>
    </source>
</evidence>
<dbReference type="AlphaFoldDB" id="A0A8J3FNR5"/>
<protein>
    <submittedName>
        <fullName evidence="9">Sorbitol dehydrogenase</fullName>
    </submittedName>
</protein>
<sequence length="338" mass="35286">MATNLAAVLHGIGDLRIEDRPMPTPGPDEVVVRIESVGICGSDVHYYEHGRIGDHVVRAPMVLGHESSGVVVEPGDSALRAGQRVAVEPGVPCGRCDQCRRGSYNLCPNVAFFATPPIDGSLAHFVAVNAAFAHPVPDGLSDDAAALIEPLSVGLWANRRAGTGLGSRVLVTGAGPIGVLCALAARAAGAGWVGLADVHPDRLAAAERFDADEVIDARNDVDYAAFRPDILLECSGAPPVVTAGVRALQPLGHAVLVGMGPTAEQNLPVSLIQNRELTVTGTFRYAHTYPDAIGLASSRRIDLDALVGARLPLKDAEAALKMGHTDPSVLKTVVRVQD</sequence>
<dbReference type="Pfam" id="PF08240">
    <property type="entry name" value="ADH_N"/>
    <property type="match status" value="1"/>
</dbReference>
<dbReference type="Gene3D" id="3.90.180.10">
    <property type="entry name" value="Medium-chain alcohol dehydrogenases, catalytic domain"/>
    <property type="match status" value="1"/>
</dbReference>
<dbReference type="InterPro" id="IPR002328">
    <property type="entry name" value="ADH_Zn_CS"/>
</dbReference>
<dbReference type="PANTHER" id="PTHR43161">
    <property type="entry name" value="SORBITOL DEHYDROGENASE"/>
    <property type="match status" value="1"/>
</dbReference>
<dbReference type="Proteomes" id="UP000656042">
    <property type="component" value="Unassembled WGS sequence"/>
</dbReference>
<keyword evidence="5" id="KW-0560">Oxidoreductase</keyword>
<dbReference type="InterPro" id="IPR013149">
    <property type="entry name" value="ADH-like_C"/>
</dbReference>
<dbReference type="GO" id="GO:0008270">
    <property type="term" value="F:zinc ion binding"/>
    <property type="evidence" value="ECO:0007669"/>
    <property type="project" value="InterPro"/>
</dbReference>
<dbReference type="EMBL" id="BMMX01000004">
    <property type="protein sequence ID" value="GGK83757.1"/>
    <property type="molecule type" value="Genomic_DNA"/>
</dbReference>
<evidence type="ECO:0000256" key="4">
    <source>
        <dbReference type="ARBA" id="ARBA00022833"/>
    </source>
</evidence>
<evidence type="ECO:0000313" key="10">
    <source>
        <dbReference type="Proteomes" id="UP000656042"/>
    </source>
</evidence>
<evidence type="ECO:0000259" key="7">
    <source>
        <dbReference type="Pfam" id="PF00107"/>
    </source>
</evidence>
<comment type="caution">
    <text evidence="9">The sequence shown here is derived from an EMBL/GenBank/DDBJ whole genome shotgun (WGS) entry which is preliminary data.</text>
</comment>
<dbReference type="GO" id="GO:0016616">
    <property type="term" value="F:oxidoreductase activity, acting on the CH-OH group of donors, NAD or NADP as acceptor"/>
    <property type="evidence" value="ECO:0007669"/>
    <property type="project" value="InterPro"/>
</dbReference>
<dbReference type="SUPFAM" id="SSF51735">
    <property type="entry name" value="NAD(P)-binding Rossmann-fold domains"/>
    <property type="match status" value="1"/>
</dbReference>
<feature type="domain" description="Alcohol dehydrogenase-like N-terminal" evidence="8">
    <location>
        <begin position="26"/>
        <end position="138"/>
    </location>
</feature>
<evidence type="ECO:0000256" key="2">
    <source>
        <dbReference type="ARBA" id="ARBA00008072"/>
    </source>
</evidence>
<dbReference type="Pfam" id="PF00107">
    <property type="entry name" value="ADH_zinc_N"/>
    <property type="match status" value="1"/>
</dbReference>
<dbReference type="CDD" id="cd05285">
    <property type="entry name" value="sorbitol_DH"/>
    <property type="match status" value="1"/>
</dbReference>
<dbReference type="Gene3D" id="3.40.50.720">
    <property type="entry name" value="NAD(P)-binding Rossmann-like Domain"/>
    <property type="match status" value="1"/>
</dbReference>
<reference evidence="9" key="1">
    <citation type="journal article" date="2014" name="Int. J. Syst. Evol. Microbiol.">
        <title>Complete genome sequence of Corynebacterium casei LMG S-19264T (=DSM 44701T), isolated from a smear-ripened cheese.</title>
        <authorList>
            <consortium name="US DOE Joint Genome Institute (JGI-PGF)"/>
            <person name="Walter F."/>
            <person name="Albersmeier A."/>
            <person name="Kalinowski J."/>
            <person name="Ruckert C."/>
        </authorList>
    </citation>
    <scope>NUCLEOTIDE SEQUENCE</scope>
    <source>
        <strain evidence="9">CGMCC 4.7299</strain>
    </source>
</reference>
<feature type="domain" description="Alcohol dehydrogenase-like C-terminal" evidence="7">
    <location>
        <begin position="176"/>
        <end position="297"/>
    </location>
</feature>
<name>A0A8J3FNR5_9ACTN</name>
<dbReference type="InterPro" id="IPR013154">
    <property type="entry name" value="ADH-like_N"/>
</dbReference>
<evidence type="ECO:0000256" key="3">
    <source>
        <dbReference type="ARBA" id="ARBA00022723"/>
    </source>
</evidence>
<reference evidence="9" key="2">
    <citation type="submission" date="2020-09" db="EMBL/GenBank/DDBJ databases">
        <authorList>
            <person name="Sun Q."/>
            <person name="Zhou Y."/>
        </authorList>
    </citation>
    <scope>NUCLEOTIDE SEQUENCE</scope>
    <source>
        <strain evidence="9">CGMCC 4.7299</strain>
    </source>
</reference>
<dbReference type="PANTHER" id="PTHR43161:SF9">
    <property type="entry name" value="SORBITOL DEHYDROGENASE"/>
    <property type="match status" value="1"/>
</dbReference>
<evidence type="ECO:0000256" key="5">
    <source>
        <dbReference type="ARBA" id="ARBA00023002"/>
    </source>
</evidence>
<organism evidence="9 10">
    <name type="scientific">Mangrovihabitans endophyticus</name>
    <dbReference type="NCBI Taxonomy" id="1751298"/>
    <lineage>
        <taxon>Bacteria</taxon>
        <taxon>Bacillati</taxon>
        <taxon>Actinomycetota</taxon>
        <taxon>Actinomycetes</taxon>
        <taxon>Micromonosporales</taxon>
        <taxon>Micromonosporaceae</taxon>
        <taxon>Mangrovihabitans</taxon>
    </lineage>
</organism>
<keyword evidence="3 6" id="KW-0479">Metal-binding</keyword>